<gene>
    <name evidence="2" type="ORF">VPR01S_26_00250</name>
</gene>
<reference evidence="2 3" key="1">
    <citation type="submission" date="2013-09" db="EMBL/GenBank/DDBJ databases">
        <title>Whole genome shotgun sequence of Vibrio proteolyticus NBRC 13287.</title>
        <authorList>
            <person name="Isaki S."/>
            <person name="Hosoyama A."/>
            <person name="Numata M."/>
            <person name="Hashimoto M."/>
            <person name="Hosoyama Y."/>
            <person name="Tsuchikane K."/>
            <person name="Noguchi M."/>
            <person name="Hirakata S."/>
            <person name="Ichikawa N."/>
            <person name="Ohji S."/>
            <person name="Yamazoe A."/>
            <person name="Fujita N."/>
        </authorList>
    </citation>
    <scope>NUCLEOTIDE SEQUENCE [LARGE SCALE GENOMIC DNA]</scope>
    <source>
        <strain evidence="2 3">NBRC 13287</strain>
    </source>
</reference>
<dbReference type="AlphaFoldDB" id="U3A7E8"/>
<organism evidence="2 3">
    <name type="scientific">Vibrio proteolyticus NBRC 13287</name>
    <dbReference type="NCBI Taxonomy" id="1219065"/>
    <lineage>
        <taxon>Bacteria</taxon>
        <taxon>Pseudomonadati</taxon>
        <taxon>Pseudomonadota</taxon>
        <taxon>Gammaproteobacteria</taxon>
        <taxon>Vibrionales</taxon>
        <taxon>Vibrionaceae</taxon>
        <taxon>Vibrio</taxon>
    </lineage>
</organism>
<keyword evidence="3" id="KW-1185">Reference proteome</keyword>
<keyword evidence="1" id="KW-1133">Transmembrane helix</keyword>
<name>U3A7E8_VIBPR</name>
<sequence length="164" mass="18193">MFKNKHFIIALLIAPILSIIAYFGTDMAVSEKAQPAQEGATYKLASKSNCRYTSGLCDMENGDFKVQFRSEHLGKQQLDLSLKADYPLEGVKVSLVNHPDQTAAPVDMLRSDDSAQHWTITLPAPSSDTSRLRVAISANGTTYFGETETDFVVYQTLLDDKQRN</sequence>
<keyword evidence="1" id="KW-0472">Membrane</keyword>
<dbReference type="STRING" id="1219065.VPR01S_26_00250"/>
<accession>U3A7E8</accession>
<proteinExistence type="predicted"/>
<dbReference type="Proteomes" id="UP000016570">
    <property type="component" value="Unassembled WGS sequence"/>
</dbReference>
<protein>
    <submittedName>
        <fullName evidence="2">Uncharacterized protein</fullName>
    </submittedName>
</protein>
<keyword evidence="1" id="KW-0812">Transmembrane</keyword>
<evidence type="ECO:0000313" key="2">
    <source>
        <dbReference type="EMBL" id="GAD69262.1"/>
    </source>
</evidence>
<dbReference type="eggNOG" id="ENOG5032U19">
    <property type="taxonomic scope" value="Bacteria"/>
</dbReference>
<dbReference type="EMBL" id="BATJ01000026">
    <property type="protein sequence ID" value="GAD69262.1"/>
    <property type="molecule type" value="Genomic_DNA"/>
</dbReference>
<feature type="transmembrane region" description="Helical" evidence="1">
    <location>
        <begin position="7"/>
        <end position="25"/>
    </location>
</feature>
<evidence type="ECO:0000313" key="3">
    <source>
        <dbReference type="Proteomes" id="UP000016570"/>
    </source>
</evidence>
<dbReference type="RefSeq" id="WP_021707229.1">
    <property type="nucleotide sequence ID" value="NZ_BATJ01000026.1"/>
</dbReference>
<comment type="caution">
    <text evidence="2">The sequence shown here is derived from an EMBL/GenBank/DDBJ whole genome shotgun (WGS) entry which is preliminary data.</text>
</comment>
<evidence type="ECO:0000256" key="1">
    <source>
        <dbReference type="SAM" id="Phobius"/>
    </source>
</evidence>